<accession>A0ABQ4G1Q0</accession>
<dbReference type="EMBL" id="BOOC01000018">
    <property type="protein sequence ID" value="GIH40955.1"/>
    <property type="molecule type" value="Genomic_DNA"/>
</dbReference>
<keyword evidence="1" id="KW-0812">Transmembrane</keyword>
<keyword evidence="1" id="KW-1133">Transmembrane helix</keyword>
<keyword evidence="3" id="KW-1185">Reference proteome</keyword>
<organism evidence="2 3">
    <name type="scientific">Microbispora corallina</name>
    <dbReference type="NCBI Taxonomy" id="83302"/>
    <lineage>
        <taxon>Bacteria</taxon>
        <taxon>Bacillati</taxon>
        <taxon>Actinomycetota</taxon>
        <taxon>Actinomycetes</taxon>
        <taxon>Streptosporangiales</taxon>
        <taxon>Streptosporangiaceae</taxon>
        <taxon>Microbispora</taxon>
    </lineage>
</organism>
<sequence length="157" mass="17778">MLTATDGYVAEHGRTRLDSSSSENVLASNQLVYRLRPTRRQLFWELVTPPVTMLAAAGLIRLFGVPLDLRMAIPLSLTYTSHSMPRIAARRHAAHLVELHEGRIVVSVRDKTYEIPFGTLRSVRIKRLTRNRSLRPANRSTDKTLRRYGAQLAESNS</sequence>
<dbReference type="Proteomes" id="UP000603904">
    <property type="component" value="Unassembled WGS sequence"/>
</dbReference>
<feature type="transmembrane region" description="Helical" evidence="1">
    <location>
        <begin position="42"/>
        <end position="63"/>
    </location>
</feature>
<evidence type="ECO:0000256" key="1">
    <source>
        <dbReference type="SAM" id="Phobius"/>
    </source>
</evidence>
<proteinExistence type="predicted"/>
<dbReference type="RefSeq" id="WP_204058340.1">
    <property type="nucleotide sequence ID" value="NZ_BAAAGP010000010.1"/>
</dbReference>
<evidence type="ECO:0000313" key="3">
    <source>
        <dbReference type="Proteomes" id="UP000603904"/>
    </source>
</evidence>
<reference evidence="2 3" key="1">
    <citation type="submission" date="2021-01" db="EMBL/GenBank/DDBJ databases">
        <title>Whole genome shotgun sequence of Microbispora corallina NBRC 16416.</title>
        <authorList>
            <person name="Komaki H."/>
            <person name="Tamura T."/>
        </authorList>
    </citation>
    <scope>NUCLEOTIDE SEQUENCE [LARGE SCALE GENOMIC DNA]</scope>
    <source>
        <strain evidence="2 3">NBRC 16416</strain>
    </source>
</reference>
<name>A0ABQ4G1Q0_9ACTN</name>
<protein>
    <submittedName>
        <fullName evidence="2">Uncharacterized protein</fullName>
    </submittedName>
</protein>
<keyword evidence="1" id="KW-0472">Membrane</keyword>
<evidence type="ECO:0000313" key="2">
    <source>
        <dbReference type="EMBL" id="GIH40955.1"/>
    </source>
</evidence>
<comment type="caution">
    <text evidence="2">The sequence shown here is derived from an EMBL/GenBank/DDBJ whole genome shotgun (WGS) entry which is preliminary data.</text>
</comment>
<gene>
    <name evidence="2" type="ORF">Mco01_39550</name>
</gene>